<sequence>RILEMYCGSGAHTIALARCVEIEKILCVEIDQRLVDYCNSNIVKNNVQGADNARLFILSNSSFRSSCFVPRLRSSCFAPRLAAVDPPRSGLDGSVKKLAMSGEFEDMFYVSCGRSALVEDLKVLCEVFEVESLCVTDLFPRTDSVETLVHLKK</sequence>
<feature type="non-terminal residue" evidence="6">
    <location>
        <position position="1"/>
    </location>
</feature>
<keyword evidence="2 4" id="KW-0808">Transferase</keyword>
<feature type="active site" evidence="5">
    <location>
        <position position="112"/>
    </location>
</feature>
<evidence type="ECO:0000256" key="2">
    <source>
        <dbReference type="ARBA" id="ARBA00022679"/>
    </source>
</evidence>
<comment type="caution">
    <text evidence="4">Lacks conserved residue(s) required for the propagation of feature annotation.</text>
</comment>
<proteinExistence type="inferred from homology"/>
<dbReference type="GO" id="GO:0070041">
    <property type="term" value="F:rRNA (uridine-C5-)-methyltransferase activity"/>
    <property type="evidence" value="ECO:0007669"/>
    <property type="project" value="TreeGrafter"/>
</dbReference>
<feature type="binding site" evidence="4">
    <location>
        <position position="29"/>
    </location>
    <ligand>
        <name>S-adenosyl-L-methionine</name>
        <dbReference type="ChEBI" id="CHEBI:59789"/>
    </ligand>
</feature>
<dbReference type="PROSITE" id="PS51687">
    <property type="entry name" value="SAM_MT_RNA_M5U"/>
    <property type="match status" value="1"/>
</dbReference>
<dbReference type="SUPFAM" id="SSF53335">
    <property type="entry name" value="S-adenosyl-L-methionine-dependent methyltransferases"/>
    <property type="match status" value="1"/>
</dbReference>
<comment type="caution">
    <text evidence="6">The sequence shown here is derived from an EMBL/GenBank/DDBJ whole genome shotgun (WGS) entry which is preliminary data.</text>
</comment>
<dbReference type="InterPro" id="IPR030390">
    <property type="entry name" value="MeTrfase_TrmA_AS"/>
</dbReference>
<name>A0A9W7DW25_9STRA</name>
<dbReference type="Pfam" id="PF05958">
    <property type="entry name" value="tRNA_U5-meth_tr"/>
    <property type="match status" value="1"/>
</dbReference>
<dbReference type="PANTHER" id="PTHR11061:SF30">
    <property type="entry name" value="TRNA (URACIL(54)-C(5))-METHYLTRANSFERASE"/>
    <property type="match status" value="1"/>
</dbReference>
<dbReference type="Proteomes" id="UP001162640">
    <property type="component" value="Unassembled WGS sequence"/>
</dbReference>
<reference evidence="7" key="1">
    <citation type="journal article" date="2023" name="Commun. Biol.">
        <title>Genome analysis of Parmales, the sister group of diatoms, reveals the evolutionary specialization of diatoms from phago-mixotrophs to photoautotrophs.</title>
        <authorList>
            <person name="Ban H."/>
            <person name="Sato S."/>
            <person name="Yoshikawa S."/>
            <person name="Yamada K."/>
            <person name="Nakamura Y."/>
            <person name="Ichinomiya M."/>
            <person name="Sato N."/>
            <person name="Blanc-Mathieu R."/>
            <person name="Endo H."/>
            <person name="Kuwata A."/>
            <person name="Ogata H."/>
        </authorList>
    </citation>
    <scope>NUCLEOTIDE SEQUENCE [LARGE SCALE GENOMIC DNA]</scope>
</reference>
<dbReference type="InterPro" id="IPR029063">
    <property type="entry name" value="SAM-dependent_MTases_sf"/>
</dbReference>
<feature type="binding site" evidence="4">
    <location>
        <position position="6"/>
    </location>
    <ligand>
        <name>S-adenosyl-L-methionine</name>
        <dbReference type="ChEBI" id="CHEBI:59789"/>
    </ligand>
</feature>
<dbReference type="EMBL" id="BLQM01000065">
    <property type="protein sequence ID" value="GMH58489.1"/>
    <property type="molecule type" value="Genomic_DNA"/>
</dbReference>
<dbReference type="GO" id="GO:0070475">
    <property type="term" value="P:rRNA base methylation"/>
    <property type="evidence" value="ECO:0007669"/>
    <property type="project" value="TreeGrafter"/>
</dbReference>
<accession>A0A9W7DW25</accession>
<evidence type="ECO:0000256" key="1">
    <source>
        <dbReference type="ARBA" id="ARBA00022603"/>
    </source>
</evidence>
<keyword evidence="1 4" id="KW-0489">Methyltransferase</keyword>
<dbReference type="PROSITE" id="PS01230">
    <property type="entry name" value="TRMA_1"/>
    <property type="match status" value="1"/>
</dbReference>
<protein>
    <submittedName>
        <fullName evidence="6">Uncharacterized protein</fullName>
    </submittedName>
</protein>
<feature type="non-terminal residue" evidence="6">
    <location>
        <position position="153"/>
    </location>
</feature>
<gene>
    <name evidence="6" type="ORF">TL16_g02620</name>
</gene>
<feature type="active site" description="Nucleophile" evidence="4">
    <location>
        <position position="112"/>
    </location>
</feature>
<evidence type="ECO:0000256" key="4">
    <source>
        <dbReference type="PROSITE-ProRule" id="PRU01024"/>
    </source>
</evidence>
<dbReference type="AlphaFoldDB" id="A0A9W7DW25"/>
<dbReference type="PANTHER" id="PTHR11061">
    <property type="entry name" value="RNA M5U METHYLTRANSFERASE"/>
    <property type="match status" value="1"/>
</dbReference>
<organism evidence="6 7">
    <name type="scientific">Triparma laevis f. inornata</name>
    <dbReference type="NCBI Taxonomy" id="1714386"/>
    <lineage>
        <taxon>Eukaryota</taxon>
        <taxon>Sar</taxon>
        <taxon>Stramenopiles</taxon>
        <taxon>Ochrophyta</taxon>
        <taxon>Bolidophyceae</taxon>
        <taxon>Parmales</taxon>
        <taxon>Triparmaceae</taxon>
        <taxon>Triparma</taxon>
    </lineage>
</organism>
<evidence type="ECO:0000256" key="3">
    <source>
        <dbReference type="ARBA" id="ARBA00022691"/>
    </source>
</evidence>
<feature type="binding site" evidence="4">
    <location>
        <position position="85"/>
    </location>
    <ligand>
        <name>S-adenosyl-L-methionine</name>
        <dbReference type="ChEBI" id="CHEBI:59789"/>
    </ligand>
</feature>
<evidence type="ECO:0000313" key="6">
    <source>
        <dbReference type="EMBL" id="GMH58489.1"/>
    </source>
</evidence>
<dbReference type="InterPro" id="IPR010280">
    <property type="entry name" value="U5_MeTrfase_fam"/>
</dbReference>
<comment type="similarity">
    <text evidence="4">Belongs to the class I-like SAM-binding methyltransferase superfamily. RNA M5U methyltransferase family.</text>
</comment>
<keyword evidence="3 4" id="KW-0949">S-adenosyl-L-methionine</keyword>
<dbReference type="Gene3D" id="3.40.50.150">
    <property type="entry name" value="Vaccinia Virus protein VP39"/>
    <property type="match status" value="1"/>
</dbReference>
<evidence type="ECO:0000256" key="5">
    <source>
        <dbReference type="PROSITE-ProRule" id="PRU10015"/>
    </source>
</evidence>
<evidence type="ECO:0000313" key="7">
    <source>
        <dbReference type="Proteomes" id="UP001162640"/>
    </source>
</evidence>